<keyword evidence="3" id="KW-1185">Reference proteome</keyword>
<feature type="region of interest" description="Disordered" evidence="1">
    <location>
        <begin position="327"/>
        <end position="359"/>
    </location>
</feature>
<evidence type="ECO:0000313" key="2">
    <source>
        <dbReference type="EMBL" id="KAK7055503.1"/>
    </source>
</evidence>
<dbReference type="AlphaFoldDB" id="A0AAW0DX61"/>
<comment type="caution">
    <text evidence="2">The sequence shown here is derived from an EMBL/GenBank/DDBJ whole genome shotgun (WGS) entry which is preliminary data.</text>
</comment>
<evidence type="ECO:0000313" key="3">
    <source>
        <dbReference type="Proteomes" id="UP001362999"/>
    </source>
</evidence>
<name>A0AAW0DX61_9AGAR</name>
<sequence>MAPPPPSVTAFLGRIPKSNTTHSRGDIIVLWNYLLRKIMVVEAIGFDSPPVEIGEVYVRRTYMWAEEMQNIIHTVDFKTKNFWAYLIDSPSGGRRLIQRPPEKCRPPPDFLWAQRIDLSEIEITSLWFKPWGYGRGLWRGTEYDIHLAFVEPHVKSMEKETKAFKALRGLDLTYEVIAHIFVGDVLVGLMTESSSSSRCIKSSDRAVVFAALAKLERAFMVHRDLLDDQRLVIDAKGQVRLIDIQNLVQFSPNQRKELEEQAQECHWDTLRSIFESLTITGFSSVELIWYETSSSITLAKTPSPEQLLSVAFPDYDISYPGCSIQTDRDKPWKKRHKLGPARRQKASTVRQSPLTPSTPMQAKCRALHGWEDQTPPPRYTLSPPPYAMIELPFPVSSASEENRDGDYAKASIVELE</sequence>
<dbReference type="EMBL" id="JAWWNJ010000005">
    <property type="protein sequence ID" value="KAK7055503.1"/>
    <property type="molecule type" value="Genomic_DNA"/>
</dbReference>
<accession>A0AAW0DX61</accession>
<organism evidence="2 3">
    <name type="scientific">Favolaschia claudopus</name>
    <dbReference type="NCBI Taxonomy" id="2862362"/>
    <lineage>
        <taxon>Eukaryota</taxon>
        <taxon>Fungi</taxon>
        <taxon>Dikarya</taxon>
        <taxon>Basidiomycota</taxon>
        <taxon>Agaricomycotina</taxon>
        <taxon>Agaricomycetes</taxon>
        <taxon>Agaricomycetidae</taxon>
        <taxon>Agaricales</taxon>
        <taxon>Marasmiineae</taxon>
        <taxon>Mycenaceae</taxon>
        <taxon>Favolaschia</taxon>
    </lineage>
</organism>
<feature type="compositionally biased region" description="Polar residues" evidence="1">
    <location>
        <begin position="346"/>
        <end position="359"/>
    </location>
</feature>
<dbReference type="Proteomes" id="UP001362999">
    <property type="component" value="Unassembled WGS sequence"/>
</dbReference>
<feature type="region of interest" description="Disordered" evidence="1">
    <location>
        <begin position="397"/>
        <end position="416"/>
    </location>
</feature>
<feature type="compositionally biased region" description="Basic residues" evidence="1">
    <location>
        <begin position="331"/>
        <end position="345"/>
    </location>
</feature>
<proteinExistence type="predicted"/>
<reference evidence="2 3" key="1">
    <citation type="journal article" date="2024" name="J Genomics">
        <title>Draft genome sequencing and assembly of Favolaschia claudopus CIRM-BRFM 2984 isolated from oak limbs.</title>
        <authorList>
            <person name="Navarro D."/>
            <person name="Drula E."/>
            <person name="Chaduli D."/>
            <person name="Cazenave R."/>
            <person name="Ahrendt S."/>
            <person name="Wang J."/>
            <person name="Lipzen A."/>
            <person name="Daum C."/>
            <person name="Barry K."/>
            <person name="Grigoriev I.V."/>
            <person name="Favel A."/>
            <person name="Rosso M.N."/>
            <person name="Martin F."/>
        </authorList>
    </citation>
    <scope>NUCLEOTIDE SEQUENCE [LARGE SCALE GENOMIC DNA]</scope>
    <source>
        <strain evidence="2 3">CIRM-BRFM 2984</strain>
    </source>
</reference>
<gene>
    <name evidence="2" type="ORF">R3P38DRAFT_1358304</name>
</gene>
<evidence type="ECO:0000256" key="1">
    <source>
        <dbReference type="SAM" id="MobiDB-lite"/>
    </source>
</evidence>
<protein>
    <submittedName>
        <fullName evidence="2">Uncharacterized protein</fullName>
    </submittedName>
</protein>